<reference evidence="2" key="1">
    <citation type="submission" date="2022-12" db="EMBL/GenBank/DDBJ databases">
        <authorList>
            <person name="Alioto T."/>
            <person name="Alioto T."/>
            <person name="Gomez Garrido J."/>
        </authorList>
    </citation>
    <scope>NUCLEOTIDE SEQUENCE</scope>
</reference>
<dbReference type="SUPFAM" id="SSF47391">
    <property type="entry name" value="Dimerization-anchoring domain of cAMP-dependent PK regulatory subunit"/>
    <property type="match status" value="1"/>
</dbReference>
<dbReference type="CDD" id="cd22971">
    <property type="entry name" value="DD_RIIAD1"/>
    <property type="match status" value="1"/>
</dbReference>
<keyword evidence="3" id="KW-1185">Reference proteome</keyword>
<dbReference type="InterPro" id="IPR003117">
    <property type="entry name" value="cAMP_dep_PK_reg_su_I/II_a/b"/>
</dbReference>
<accession>A0AA35LMK8</accession>
<dbReference type="InterPro" id="IPR059162">
    <property type="entry name" value="RIIAD1"/>
</dbReference>
<proteinExistence type="predicted"/>
<sequence length="98" mass="11456">MALRDMVDLDSGLQGQDWGALNPEQQIKLSHFKINTRIANEKYLRAHKEVEMLLSGFLREVLLQRPNNIREFAADYFTNPELPKKIQQQMMEKLNEAV</sequence>
<protein>
    <recommendedName>
        <fullName evidence="1">RIIa domain-containing protein</fullName>
    </recommendedName>
</protein>
<gene>
    <name evidence="2" type="ORF">PODLI_1B031518</name>
</gene>
<dbReference type="Proteomes" id="UP001178461">
    <property type="component" value="Chromosome 16"/>
</dbReference>
<organism evidence="2 3">
    <name type="scientific">Podarcis lilfordi</name>
    <name type="common">Lilford's wall lizard</name>
    <dbReference type="NCBI Taxonomy" id="74358"/>
    <lineage>
        <taxon>Eukaryota</taxon>
        <taxon>Metazoa</taxon>
        <taxon>Chordata</taxon>
        <taxon>Craniata</taxon>
        <taxon>Vertebrata</taxon>
        <taxon>Euteleostomi</taxon>
        <taxon>Lepidosauria</taxon>
        <taxon>Squamata</taxon>
        <taxon>Bifurcata</taxon>
        <taxon>Unidentata</taxon>
        <taxon>Episquamata</taxon>
        <taxon>Laterata</taxon>
        <taxon>Lacertibaenia</taxon>
        <taxon>Lacertidae</taxon>
        <taxon>Podarcis</taxon>
    </lineage>
</organism>
<evidence type="ECO:0000313" key="2">
    <source>
        <dbReference type="EMBL" id="CAI5798583.1"/>
    </source>
</evidence>
<evidence type="ECO:0000259" key="1">
    <source>
        <dbReference type="Pfam" id="PF02197"/>
    </source>
</evidence>
<dbReference type="PANTHER" id="PTHR15505">
    <property type="entry name" value="RIIA DOMAIN-CONTAINING PROTEIN 1"/>
    <property type="match status" value="1"/>
</dbReference>
<dbReference type="AlphaFoldDB" id="A0AA35LMK8"/>
<feature type="domain" description="RIIa" evidence="1">
    <location>
        <begin position="51"/>
        <end position="78"/>
    </location>
</feature>
<dbReference type="PANTHER" id="PTHR15505:SF4">
    <property type="entry name" value="RIIA DOMAIN-CONTAINING PROTEIN 1"/>
    <property type="match status" value="1"/>
</dbReference>
<dbReference type="Gene3D" id="1.20.890.10">
    <property type="entry name" value="cAMP-dependent protein kinase regulatory subunit, dimerization-anchoring domain"/>
    <property type="match status" value="1"/>
</dbReference>
<evidence type="ECO:0000313" key="3">
    <source>
        <dbReference type="Proteomes" id="UP001178461"/>
    </source>
</evidence>
<name>A0AA35LMK8_9SAUR</name>
<dbReference type="Pfam" id="PF02197">
    <property type="entry name" value="RIIa"/>
    <property type="match status" value="1"/>
</dbReference>
<dbReference type="EMBL" id="OX395143">
    <property type="protein sequence ID" value="CAI5798583.1"/>
    <property type="molecule type" value="Genomic_DNA"/>
</dbReference>